<evidence type="ECO:0000256" key="5">
    <source>
        <dbReference type="ARBA" id="ARBA00022729"/>
    </source>
</evidence>
<keyword evidence="5" id="KW-0732">Signal</keyword>
<keyword evidence="7" id="KW-0325">Glycoprotein</keyword>
<evidence type="ECO:0000256" key="7">
    <source>
        <dbReference type="ARBA" id="ARBA00023180"/>
    </source>
</evidence>
<keyword evidence="4" id="KW-0336">GPI-anchor</keyword>
<evidence type="ECO:0000256" key="4">
    <source>
        <dbReference type="ARBA" id="ARBA00022622"/>
    </source>
</evidence>
<protein>
    <submittedName>
        <fullName evidence="10">Variant surface glycoprotein 1125.5226</fullName>
    </submittedName>
</protein>
<keyword evidence="3" id="KW-1003">Cell membrane</keyword>
<evidence type="ECO:0000256" key="3">
    <source>
        <dbReference type="ARBA" id="ARBA00022475"/>
    </source>
</evidence>
<evidence type="ECO:0000313" key="10">
    <source>
        <dbReference type="EMBL" id="APD75352.1"/>
    </source>
</evidence>
<reference evidence="10" key="1">
    <citation type="submission" date="2016-08" db="EMBL/GenBank/DDBJ databases">
        <title>VSG repertoire of Trypanosoma brucei EATRO 1125.</title>
        <authorList>
            <person name="Cross G.A."/>
        </authorList>
    </citation>
    <scope>NUCLEOTIDE SEQUENCE</scope>
    <source>
        <strain evidence="10">EATRO 1125</strain>
    </source>
</reference>
<proteinExistence type="predicted"/>
<dbReference type="VEuPathDB" id="TriTrypDB:Tb427_000338500"/>
<evidence type="ECO:0000256" key="8">
    <source>
        <dbReference type="ARBA" id="ARBA00023288"/>
    </source>
</evidence>
<name>A0A1J0RC77_9TRYP</name>
<dbReference type="EMBL" id="KX701396">
    <property type="protein sequence ID" value="APD75352.1"/>
    <property type="molecule type" value="Genomic_DNA"/>
</dbReference>
<evidence type="ECO:0000259" key="9">
    <source>
        <dbReference type="Pfam" id="PF13206"/>
    </source>
</evidence>
<evidence type="ECO:0000256" key="2">
    <source>
        <dbReference type="ARBA" id="ARBA00004609"/>
    </source>
</evidence>
<sequence>MLFRDATVTKPNENLAAADISHNLWEKQWQGWLEAERQLRQNKDDTDVKSAGIHDLTDSERRAAAAIIAPIAAEAFAVVNSIRPDVPEPAALAGNKPSERLAQAVFGETKLNSDQPDVAKVLTATLGDNGVNVYSNDHANKLKALLGTAICLCHKDNAGATEGACGSTIAGEVAWTDGSILPTQPDVTKLMKSCGTVAKTTVTWDELAARLSAVTELIKVKNKDGYLGSFIDDCSGNGANGMCVKFTVYTAAPRAVLSKVPWLESIRTLAEDIKIRIEHNEDDEKTINQLETLIYRIEATLHQIELYAATIQSGTAPLRTTQTLLQKINNKNATNTMKAKKPALRLN</sequence>
<dbReference type="GO" id="GO:0098552">
    <property type="term" value="C:side of membrane"/>
    <property type="evidence" value="ECO:0007669"/>
    <property type="project" value="UniProtKB-KW"/>
</dbReference>
<dbReference type="GO" id="GO:0005886">
    <property type="term" value="C:plasma membrane"/>
    <property type="evidence" value="ECO:0007669"/>
    <property type="project" value="UniProtKB-SubCell"/>
</dbReference>
<feature type="domain" description="Trypanosome variant surface glycoprotein B-type N-terminal" evidence="9">
    <location>
        <begin position="16"/>
        <end position="291"/>
    </location>
</feature>
<comment type="function">
    <text evidence="1">VSG forms a coat on the surface of the parasite. The trypanosome evades the immune response of the host by expressing a series of antigenically distinct VSGs from an estimated 1000 VSG genes.</text>
</comment>
<dbReference type="AlphaFoldDB" id="A0A1J0RC77"/>
<evidence type="ECO:0000256" key="1">
    <source>
        <dbReference type="ARBA" id="ARBA00002523"/>
    </source>
</evidence>
<keyword evidence="6" id="KW-0472">Membrane</keyword>
<keyword evidence="8" id="KW-0449">Lipoprotein</keyword>
<dbReference type="InterPro" id="IPR025932">
    <property type="entry name" value="Trypano_VSG_B_N_dom"/>
</dbReference>
<organism evidence="10">
    <name type="scientific">Trypanosoma brucei</name>
    <dbReference type="NCBI Taxonomy" id="5691"/>
    <lineage>
        <taxon>Eukaryota</taxon>
        <taxon>Discoba</taxon>
        <taxon>Euglenozoa</taxon>
        <taxon>Kinetoplastea</taxon>
        <taxon>Metakinetoplastina</taxon>
        <taxon>Trypanosomatida</taxon>
        <taxon>Trypanosomatidae</taxon>
        <taxon>Trypanosoma</taxon>
    </lineage>
</organism>
<comment type="subcellular location">
    <subcellularLocation>
        <location evidence="2">Cell membrane</location>
        <topology evidence="2">Lipid-anchor</topology>
        <topology evidence="2">GPI-anchor</topology>
    </subcellularLocation>
</comment>
<accession>A0A1J0RC77</accession>
<evidence type="ECO:0000256" key="6">
    <source>
        <dbReference type="ARBA" id="ARBA00023136"/>
    </source>
</evidence>
<dbReference type="Pfam" id="PF13206">
    <property type="entry name" value="VSG_B"/>
    <property type="match status" value="1"/>
</dbReference>